<keyword evidence="9" id="KW-1185">Reference proteome</keyword>
<dbReference type="eggNOG" id="KOG3285">
    <property type="taxonomic scope" value="Eukaryota"/>
</dbReference>
<sequence>MADSKLALKGSSKIVCDYFEFSINNILFQRGIYPADDFQTVKKYDLPLLVTIDEDIKNYINQFLSQIKRWVYGTKLQKLILVIIDKQTAEPVERWEFNLEVVEGDNQSEKSRDAIKKEIQAIIRQITSSATYLPVLDGEFTFNILVYTEQDVNNIPSEWCDTQDEKLGDQFESVDFSTFKTSLHSIGTKVSYKID</sequence>
<dbReference type="GO" id="GO:0005737">
    <property type="term" value="C:cytoplasm"/>
    <property type="evidence" value="ECO:0007669"/>
    <property type="project" value="TreeGrafter"/>
</dbReference>
<dbReference type="GO" id="GO:0051301">
    <property type="term" value="P:cell division"/>
    <property type="evidence" value="ECO:0007669"/>
    <property type="project" value="UniProtKB-KW"/>
</dbReference>
<dbReference type="OrthoDB" id="4951845at2759"/>
<keyword evidence="3" id="KW-0132">Cell division</keyword>
<evidence type="ECO:0000256" key="1">
    <source>
        <dbReference type="ARBA" id="ARBA00004123"/>
    </source>
</evidence>
<organism evidence="9">
    <name type="scientific">Candida tenuis (strain ATCC 10573 / BCRC 21748 / CBS 615 / JCM 9827 / NBRC 10315 / NRRL Y-1498 / VKM Y-70)</name>
    <name type="common">Yeast</name>
    <name type="synonym">Yamadazyma tenuis</name>
    <dbReference type="NCBI Taxonomy" id="590646"/>
    <lineage>
        <taxon>Eukaryota</taxon>
        <taxon>Fungi</taxon>
        <taxon>Dikarya</taxon>
        <taxon>Ascomycota</taxon>
        <taxon>Saccharomycotina</taxon>
        <taxon>Pichiomycetes</taxon>
        <taxon>Debaryomycetaceae</taxon>
        <taxon>Yamadazyma</taxon>
    </lineage>
</organism>
<keyword evidence="6" id="KW-0131">Cell cycle</keyword>
<dbReference type="GO" id="GO:0003677">
    <property type="term" value="F:DNA binding"/>
    <property type="evidence" value="ECO:0007669"/>
    <property type="project" value="UniProtKB-KW"/>
</dbReference>
<protein>
    <submittedName>
        <fullName evidence="8">DNA-binding protein</fullName>
    </submittedName>
</protein>
<dbReference type="KEGG" id="cten:18250866"/>
<dbReference type="PROSITE" id="PS50815">
    <property type="entry name" value="HORMA"/>
    <property type="match status" value="1"/>
</dbReference>
<evidence type="ECO:0000256" key="3">
    <source>
        <dbReference type="ARBA" id="ARBA00022618"/>
    </source>
</evidence>
<dbReference type="GO" id="GO:0007094">
    <property type="term" value="P:mitotic spindle assembly checkpoint signaling"/>
    <property type="evidence" value="ECO:0007669"/>
    <property type="project" value="TreeGrafter"/>
</dbReference>
<evidence type="ECO:0000259" key="7">
    <source>
        <dbReference type="PROSITE" id="PS50815"/>
    </source>
</evidence>
<dbReference type="InterPro" id="IPR045091">
    <property type="entry name" value="Mad2-like"/>
</dbReference>
<keyword evidence="4" id="KW-0498">Mitosis</keyword>
<gene>
    <name evidence="8" type="ORF">CANTEDRAFT_99560</name>
</gene>
<evidence type="ECO:0000256" key="2">
    <source>
        <dbReference type="ARBA" id="ARBA00010348"/>
    </source>
</evidence>
<dbReference type="SUPFAM" id="SSF56019">
    <property type="entry name" value="The spindle assembly checkpoint protein mad2"/>
    <property type="match status" value="1"/>
</dbReference>
<dbReference type="AlphaFoldDB" id="G3BFA6"/>
<dbReference type="Proteomes" id="UP000000707">
    <property type="component" value="Unassembled WGS sequence"/>
</dbReference>
<feature type="domain" description="HORMA" evidence="7">
    <location>
        <begin position="9"/>
        <end position="190"/>
    </location>
</feature>
<dbReference type="InterPro" id="IPR036570">
    <property type="entry name" value="HORMA_dom_sf"/>
</dbReference>
<dbReference type="GO" id="GO:0000776">
    <property type="term" value="C:kinetochore"/>
    <property type="evidence" value="ECO:0007669"/>
    <property type="project" value="TreeGrafter"/>
</dbReference>
<evidence type="ECO:0000313" key="8">
    <source>
        <dbReference type="EMBL" id="EGV60012.1"/>
    </source>
</evidence>
<evidence type="ECO:0000256" key="4">
    <source>
        <dbReference type="ARBA" id="ARBA00022776"/>
    </source>
</evidence>
<proteinExistence type="inferred from homology"/>
<dbReference type="Gene3D" id="3.30.900.10">
    <property type="entry name" value="HORMA domain"/>
    <property type="match status" value="1"/>
</dbReference>
<dbReference type="EMBL" id="GL996528">
    <property type="protein sequence ID" value="EGV60012.1"/>
    <property type="molecule type" value="Genomic_DNA"/>
</dbReference>
<evidence type="ECO:0000256" key="6">
    <source>
        <dbReference type="ARBA" id="ARBA00023306"/>
    </source>
</evidence>
<dbReference type="Pfam" id="PF02301">
    <property type="entry name" value="HORMA"/>
    <property type="match status" value="1"/>
</dbReference>
<accession>G3BFA6</accession>
<dbReference type="PANTHER" id="PTHR11842">
    <property type="entry name" value="MITOTIC SPINDLE ASSEMBLY CHECKPOINT PROTEIN MAD2"/>
    <property type="match status" value="1"/>
</dbReference>
<dbReference type="GO" id="GO:0005654">
    <property type="term" value="C:nucleoplasm"/>
    <property type="evidence" value="ECO:0007669"/>
    <property type="project" value="TreeGrafter"/>
</dbReference>
<dbReference type="GeneID" id="18250866"/>
<dbReference type="InterPro" id="IPR003511">
    <property type="entry name" value="HORMA_dom"/>
</dbReference>
<comment type="subcellular location">
    <subcellularLocation>
        <location evidence="1">Nucleus</location>
    </subcellularLocation>
</comment>
<reference evidence="8 9" key="1">
    <citation type="journal article" date="2011" name="Proc. Natl. Acad. Sci. U.S.A.">
        <title>Comparative genomics of xylose-fermenting fungi for enhanced biofuel production.</title>
        <authorList>
            <person name="Wohlbach D.J."/>
            <person name="Kuo A."/>
            <person name="Sato T.K."/>
            <person name="Potts K.M."/>
            <person name="Salamov A.A."/>
            <person name="LaButti K.M."/>
            <person name="Sun H."/>
            <person name="Clum A."/>
            <person name="Pangilinan J.L."/>
            <person name="Lindquist E.A."/>
            <person name="Lucas S."/>
            <person name="Lapidus A."/>
            <person name="Jin M."/>
            <person name="Gunawan C."/>
            <person name="Balan V."/>
            <person name="Dale B.E."/>
            <person name="Jeffries T.W."/>
            <person name="Zinkel R."/>
            <person name="Barry K.W."/>
            <person name="Grigoriev I.V."/>
            <person name="Gasch A.P."/>
        </authorList>
    </citation>
    <scope>NUCLEOTIDE SEQUENCE [LARGE SCALE GENOMIC DNA]</scope>
    <source>
        <strain evidence="9">ATCC 10573 / BCRC 21748 / CBS 615 / JCM 9827 / NBRC 10315 / NRRL Y-1498 / VKM Y-70</strain>
    </source>
</reference>
<dbReference type="PANTHER" id="PTHR11842:SF11">
    <property type="entry name" value="MITOTIC SPINDLE ASSEMBLY CHECKPOINT PROTEIN MAD2A"/>
    <property type="match status" value="1"/>
</dbReference>
<keyword evidence="5" id="KW-0539">Nucleus</keyword>
<evidence type="ECO:0000256" key="5">
    <source>
        <dbReference type="ARBA" id="ARBA00023242"/>
    </source>
</evidence>
<name>G3BFA6_CANTC</name>
<keyword evidence="8" id="KW-0238">DNA-binding</keyword>
<dbReference type="STRING" id="590646.G3BFA6"/>
<comment type="similarity">
    <text evidence="2">Belongs to the MAD2 family.</text>
</comment>
<evidence type="ECO:0000313" key="9">
    <source>
        <dbReference type="Proteomes" id="UP000000707"/>
    </source>
</evidence>
<dbReference type="HOGENOM" id="CLU_072097_0_0_1"/>